<dbReference type="RefSeq" id="XP_016242164.1">
    <property type="nucleotide sequence ID" value="XM_016400196.1"/>
</dbReference>
<sequence length="217" mass="23937">MTTITGRPSLLLLDPDEDPANTKVAIIGLDATGLALAGHFMHRGCQVAVYHHPDSVSDLSSSKSTCSIYHSIDEYGGFYMSGAIEAFNKPNMCEYPHDACYRTRTIFITKAGQTKETVRRLGRMPTSKQCFLFVEGGSDWKELASELQGSAGVFNIPTSPYAFPKVHKESRLRVELQGILDGVTLDELEQSNEEGNARTLLGVILWPWSHSLGWITV</sequence>
<dbReference type="Proteomes" id="UP000054466">
    <property type="component" value="Unassembled WGS sequence"/>
</dbReference>
<dbReference type="SUPFAM" id="SSF51984">
    <property type="entry name" value="MurCD N-terminal domain"/>
    <property type="match status" value="1"/>
</dbReference>
<dbReference type="EMBL" id="KN847078">
    <property type="protein sequence ID" value="KIW21946.1"/>
    <property type="molecule type" value="Genomic_DNA"/>
</dbReference>
<dbReference type="EMBL" id="KN847078">
    <property type="protein sequence ID" value="KIW21948.1"/>
    <property type="molecule type" value="Genomic_DNA"/>
</dbReference>
<dbReference type="RefSeq" id="XP_016242162.1">
    <property type="nucleotide sequence ID" value="XM_016400194.1"/>
</dbReference>
<dbReference type="HOGENOM" id="CLU_1245398_0_0_1"/>
<protein>
    <submittedName>
        <fullName evidence="1">Uncharacterized protein</fullName>
    </submittedName>
</protein>
<dbReference type="GeneID" id="27351844"/>
<accession>A0A0D2BSC7</accession>
<dbReference type="OrthoDB" id="10454598at2759"/>
<proteinExistence type="predicted"/>
<dbReference type="EMBL" id="KN847078">
    <property type="protein sequence ID" value="KIW21947.1"/>
    <property type="molecule type" value="Genomic_DNA"/>
</dbReference>
<gene>
    <name evidence="1" type="ORF">PV07_12650</name>
</gene>
<keyword evidence="2" id="KW-1185">Reference proteome</keyword>
<reference evidence="1 2" key="1">
    <citation type="submission" date="2015-01" db="EMBL/GenBank/DDBJ databases">
        <title>The Genome Sequence of Cladophialophora immunda CBS83496.</title>
        <authorList>
            <consortium name="The Broad Institute Genomics Platform"/>
            <person name="Cuomo C."/>
            <person name="de Hoog S."/>
            <person name="Gorbushina A."/>
            <person name="Stielow B."/>
            <person name="Teixiera M."/>
            <person name="Abouelleil A."/>
            <person name="Chapman S.B."/>
            <person name="Priest M."/>
            <person name="Young S.K."/>
            <person name="Wortman J."/>
            <person name="Nusbaum C."/>
            <person name="Birren B."/>
        </authorList>
    </citation>
    <scope>NUCLEOTIDE SEQUENCE [LARGE SCALE GENOMIC DNA]</scope>
    <source>
        <strain evidence="1 2">CBS 83496</strain>
    </source>
</reference>
<dbReference type="RefSeq" id="XP_016242163.1">
    <property type="nucleotide sequence ID" value="XM_016400195.1"/>
</dbReference>
<dbReference type="VEuPathDB" id="FungiDB:PV07_12650"/>
<evidence type="ECO:0000313" key="2">
    <source>
        <dbReference type="Proteomes" id="UP000054466"/>
    </source>
</evidence>
<dbReference type="AlphaFoldDB" id="A0A0D2BSC7"/>
<organism evidence="1 2">
    <name type="scientific">Cladophialophora immunda</name>
    <dbReference type="NCBI Taxonomy" id="569365"/>
    <lineage>
        <taxon>Eukaryota</taxon>
        <taxon>Fungi</taxon>
        <taxon>Dikarya</taxon>
        <taxon>Ascomycota</taxon>
        <taxon>Pezizomycotina</taxon>
        <taxon>Eurotiomycetes</taxon>
        <taxon>Chaetothyriomycetidae</taxon>
        <taxon>Chaetothyriales</taxon>
        <taxon>Herpotrichiellaceae</taxon>
        <taxon>Cladophialophora</taxon>
    </lineage>
</organism>
<evidence type="ECO:0000313" key="1">
    <source>
        <dbReference type="EMBL" id="KIW21948.1"/>
    </source>
</evidence>
<name>A0A0D2BSC7_9EURO</name>